<keyword evidence="2" id="KW-1185">Reference proteome</keyword>
<sequence length="82" mass="9623">MVNNLVGKRVLRENKLQKGLRNTSNRFPQTKLSRRNVVPVKTLIPNRRKTREIHDVPSLSKTLAKRRRRRDQLAISASHFLI</sequence>
<reference evidence="1 2" key="1">
    <citation type="journal article" date="2015" name="Genome Biol.">
        <title>Comparative genomics of Steinernema reveals deeply conserved gene regulatory networks.</title>
        <authorList>
            <person name="Dillman A.R."/>
            <person name="Macchietto M."/>
            <person name="Porter C.F."/>
            <person name="Rogers A."/>
            <person name="Williams B."/>
            <person name="Antoshechkin I."/>
            <person name="Lee M.M."/>
            <person name="Goodwin Z."/>
            <person name="Lu X."/>
            <person name="Lewis E.E."/>
            <person name="Goodrich-Blair H."/>
            <person name="Stock S.P."/>
            <person name="Adams B.J."/>
            <person name="Sternberg P.W."/>
            <person name="Mortazavi A."/>
        </authorList>
    </citation>
    <scope>NUCLEOTIDE SEQUENCE [LARGE SCALE GENOMIC DNA]</scope>
    <source>
        <strain evidence="1 2">ALL</strain>
    </source>
</reference>
<dbReference type="AlphaFoldDB" id="A0A4U5PE56"/>
<dbReference type="EMBL" id="AZBU02000002">
    <property type="protein sequence ID" value="TKR94752.1"/>
    <property type="molecule type" value="Genomic_DNA"/>
</dbReference>
<gene>
    <name evidence="1" type="ORF">L596_009003</name>
</gene>
<proteinExistence type="predicted"/>
<name>A0A4U5PE56_STECR</name>
<evidence type="ECO:0000313" key="2">
    <source>
        <dbReference type="Proteomes" id="UP000298663"/>
    </source>
</evidence>
<protein>
    <submittedName>
        <fullName evidence="1">Uncharacterized protein</fullName>
    </submittedName>
</protein>
<accession>A0A4U5PE56</accession>
<evidence type="ECO:0000313" key="1">
    <source>
        <dbReference type="EMBL" id="TKR94752.1"/>
    </source>
</evidence>
<reference evidence="1 2" key="2">
    <citation type="journal article" date="2019" name="G3 (Bethesda)">
        <title>Hybrid Assembly of the Genome of the Entomopathogenic Nematode Steinernema carpocapsae Identifies the X-Chromosome.</title>
        <authorList>
            <person name="Serra L."/>
            <person name="Macchietto M."/>
            <person name="Macias-Munoz A."/>
            <person name="McGill C.J."/>
            <person name="Rodriguez I.M."/>
            <person name="Rodriguez B."/>
            <person name="Murad R."/>
            <person name="Mortazavi A."/>
        </authorList>
    </citation>
    <scope>NUCLEOTIDE SEQUENCE [LARGE SCALE GENOMIC DNA]</scope>
    <source>
        <strain evidence="1 2">ALL</strain>
    </source>
</reference>
<dbReference type="Proteomes" id="UP000298663">
    <property type="component" value="Unassembled WGS sequence"/>
</dbReference>
<organism evidence="1 2">
    <name type="scientific">Steinernema carpocapsae</name>
    <name type="common">Entomopathogenic nematode</name>
    <dbReference type="NCBI Taxonomy" id="34508"/>
    <lineage>
        <taxon>Eukaryota</taxon>
        <taxon>Metazoa</taxon>
        <taxon>Ecdysozoa</taxon>
        <taxon>Nematoda</taxon>
        <taxon>Chromadorea</taxon>
        <taxon>Rhabditida</taxon>
        <taxon>Tylenchina</taxon>
        <taxon>Panagrolaimomorpha</taxon>
        <taxon>Strongyloidoidea</taxon>
        <taxon>Steinernematidae</taxon>
        <taxon>Steinernema</taxon>
    </lineage>
</organism>
<comment type="caution">
    <text evidence="1">The sequence shown here is derived from an EMBL/GenBank/DDBJ whole genome shotgun (WGS) entry which is preliminary data.</text>
</comment>